<keyword evidence="2" id="KW-1185">Reference proteome</keyword>
<dbReference type="InterPro" id="IPR027417">
    <property type="entry name" value="P-loop_NTPase"/>
</dbReference>
<name>A0A1G8YCK5_9EURY</name>
<dbReference type="EMBL" id="FNFE01000002">
    <property type="protein sequence ID" value="SDK00639.1"/>
    <property type="molecule type" value="Genomic_DNA"/>
</dbReference>
<protein>
    <recommendedName>
        <fullName evidence="3">RecA-superfamily ATPase, KaiC/GvpD/RAD55 family</fullName>
    </recommendedName>
</protein>
<proteinExistence type="predicted"/>
<evidence type="ECO:0000313" key="1">
    <source>
        <dbReference type="EMBL" id="SDK00639.1"/>
    </source>
</evidence>
<dbReference type="Gene3D" id="3.40.50.300">
    <property type="entry name" value="P-loop containing nucleotide triphosphate hydrolases"/>
    <property type="match status" value="1"/>
</dbReference>
<sequence>MDTHTPTLGLEFESGLTLLEVPSPRSTILHRLVGARLTESATEHDPETNATAYWIDARNTAATQVLYDCVSSDRTLESLRVARAFTAYQHHSLVRRVTRQAGPETELIVAPNVASLYHDADLPEWEREGLLAAALETLAELGRVLSCPILVTSADENRADTVAEYAATTLECVRTREGIRLVRSGEEPTDDDGEMGSAIDDTAGYWHGTHWQTTIPYWVDLYGAVAEGQSIVEAYDRGLLEVTA</sequence>
<evidence type="ECO:0008006" key="3">
    <source>
        <dbReference type="Google" id="ProtNLM"/>
    </source>
</evidence>
<reference evidence="2" key="1">
    <citation type="submission" date="2016-10" db="EMBL/GenBank/DDBJ databases">
        <authorList>
            <person name="Varghese N."/>
            <person name="Submissions S."/>
        </authorList>
    </citation>
    <scope>NUCLEOTIDE SEQUENCE [LARGE SCALE GENOMIC DNA]</scope>
    <source>
        <strain evidence="2">B4,CECT 8067,JCM 17497</strain>
    </source>
</reference>
<dbReference type="STRING" id="1095776.SAMN04515672_2115"/>
<gene>
    <name evidence="1" type="ORF">SAMN04515672_2115</name>
</gene>
<dbReference type="Proteomes" id="UP000198882">
    <property type="component" value="Unassembled WGS sequence"/>
</dbReference>
<dbReference type="OrthoDB" id="359367at2157"/>
<organism evidence="1 2">
    <name type="scientific">Natronorubrum texcoconense</name>
    <dbReference type="NCBI Taxonomy" id="1095776"/>
    <lineage>
        <taxon>Archaea</taxon>
        <taxon>Methanobacteriati</taxon>
        <taxon>Methanobacteriota</taxon>
        <taxon>Stenosarchaea group</taxon>
        <taxon>Halobacteria</taxon>
        <taxon>Halobacteriales</taxon>
        <taxon>Natrialbaceae</taxon>
        <taxon>Natronorubrum</taxon>
    </lineage>
</organism>
<accession>A0A1G8YCK5</accession>
<dbReference type="AlphaFoldDB" id="A0A1G8YCK5"/>
<evidence type="ECO:0000313" key="2">
    <source>
        <dbReference type="Proteomes" id="UP000198882"/>
    </source>
</evidence>
<dbReference type="RefSeq" id="WP_090305456.1">
    <property type="nucleotide sequence ID" value="NZ_FNFE01000002.1"/>
</dbReference>